<gene>
    <name evidence="2" type="ORF">F7725_014998</name>
</gene>
<feature type="region of interest" description="Disordered" evidence="1">
    <location>
        <begin position="21"/>
        <end position="54"/>
    </location>
</feature>
<dbReference type="EMBL" id="JAAKFY010000012">
    <property type="protein sequence ID" value="KAF3848501.1"/>
    <property type="molecule type" value="Genomic_DNA"/>
</dbReference>
<keyword evidence="3" id="KW-1185">Reference proteome</keyword>
<comment type="caution">
    <text evidence="2">The sequence shown here is derived from an EMBL/GenBank/DDBJ whole genome shotgun (WGS) entry which is preliminary data.</text>
</comment>
<accession>A0A7J5YHR4</accession>
<reference evidence="2 3" key="1">
    <citation type="submission" date="2020-03" db="EMBL/GenBank/DDBJ databases">
        <title>Dissostichus mawsoni Genome sequencing and assembly.</title>
        <authorList>
            <person name="Park H."/>
        </authorList>
    </citation>
    <scope>NUCLEOTIDE SEQUENCE [LARGE SCALE GENOMIC DNA]</scope>
    <source>
        <strain evidence="2">DM0001</strain>
        <tissue evidence="2">Muscle</tissue>
    </source>
</reference>
<evidence type="ECO:0000313" key="3">
    <source>
        <dbReference type="Proteomes" id="UP000518266"/>
    </source>
</evidence>
<dbReference type="AlphaFoldDB" id="A0A7J5YHR4"/>
<proteinExistence type="predicted"/>
<feature type="compositionally biased region" description="Basic and acidic residues" evidence="1">
    <location>
        <begin position="24"/>
        <end position="34"/>
    </location>
</feature>
<sequence>MKEIASGQVCNSVTVPWLSNNMSADHEDVHDPVKKSKPKQTKSGEEEQLKHAESLKHPGTSVWSLSLFSEKFSRDNPTGAAGFPLVVEMIPLLLLCSLSLSFAQDVSIFARGPTESSPF</sequence>
<protein>
    <submittedName>
        <fullName evidence="2">Uncharacterized protein</fullName>
    </submittedName>
</protein>
<feature type="compositionally biased region" description="Basic and acidic residues" evidence="1">
    <location>
        <begin position="42"/>
        <end position="54"/>
    </location>
</feature>
<evidence type="ECO:0000313" key="2">
    <source>
        <dbReference type="EMBL" id="KAF3848501.1"/>
    </source>
</evidence>
<dbReference type="Proteomes" id="UP000518266">
    <property type="component" value="Unassembled WGS sequence"/>
</dbReference>
<organism evidence="2 3">
    <name type="scientific">Dissostichus mawsoni</name>
    <name type="common">Antarctic cod</name>
    <dbReference type="NCBI Taxonomy" id="36200"/>
    <lineage>
        <taxon>Eukaryota</taxon>
        <taxon>Metazoa</taxon>
        <taxon>Chordata</taxon>
        <taxon>Craniata</taxon>
        <taxon>Vertebrata</taxon>
        <taxon>Euteleostomi</taxon>
        <taxon>Actinopterygii</taxon>
        <taxon>Neopterygii</taxon>
        <taxon>Teleostei</taxon>
        <taxon>Neoteleostei</taxon>
        <taxon>Acanthomorphata</taxon>
        <taxon>Eupercaria</taxon>
        <taxon>Perciformes</taxon>
        <taxon>Notothenioidei</taxon>
        <taxon>Nototheniidae</taxon>
        <taxon>Dissostichus</taxon>
    </lineage>
</organism>
<evidence type="ECO:0000256" key="1">
    <source>
        <dbReference type="SAM" id="MobiDB-lite"/>
    </source>
</evidence>
<name>A0A7J5YHR4_DISMA</name>